<sequence length="245" mass="26012">MLIQYLEWLSCGTAVLLLLVCIVPVDMQSCTGGIPGIPGIPGTHGPNGRDGVKGEKGDPGEGGQPNRGQEGVAGVRGPPGRPGMKGDMGLPGPAGYPGQKGEKGRAFNPSNKQKYVFSNKRAISNVAEMNAPINFNRVILPELEPQFQGETLVNGTFQCTIKGVYFFSFHVSAKTRVCLKLMKGSKEHFTLCDGADGFLVTSGSAVLDLEVGDKISVEPTRYNGMVVSQSSTSHSFTGFLIFPTF</sequence>
<feature type="compositionally biased region" description="Basic and acidic residues" evidence="4">
    <location>
        <begin position="50"/>
        <end position="59"/>
    </location>
</feature>
<dbReference type="InterPro" id="IPR050392">
    <property type="entry name" value="Collagen/C1q_domain"/>
</dbReference>
<feature type="signal peptide" evidence="5">
    <location>
        <begin position="1"/>
        <end position="27"/>
    </location>
</feature>
<dbReference type="PROSITE" id="PS50871">
    <property type="entry name" value="C1Q"/>
    <property type="match status" value="1"/>
</dbReference>
<evidence type="ECO:0000256" key="5">
    <source>
        <dbReference type="SAM" id="SignalP"/>
    </source>
</evidence>
<dbReference type="InterPro" id="IPR001073">
    <property type="entry name" value="C1q_dom"/>
</dbReference>
<evidence type="ECO:0000256" key="2">
    <source>
        <dbReference type="ARBA" id="ARBA00022525"/>
    </source>
</evidence>
<dbReference type="PRINTS" id="PR00007">
    <property type="entry name" value="COMPLEMNTC1Q"/>
</dbReference>
<feature type="chain" id="PRO_5017475438" evidence="5">
    <location>
        <begin position="28"/>
        <end position="245"/>
    </location>
</feature>
<keyword evidence="3" id="KW-0272">Extracellular matrix</keyword>
<accession>A0A3B5QE89</accession>
<reference evidence="8" key="2">
    <citation type="journal article" date="2013" name="Nat. Genet.">
        <title>The genome of the platyfish, Xiphophorus maculatus, provides insights into evolutionary adaptation and several complex traits.</title>
        <authorList>
            <person name="Schartl M."/>
            <person name="Walter R.B."/>
            <person name="Shen Y."/>
            <person name="Garcia T."/>
            <person name="Catchen J."/>
            <person name="Amores A."/>
            <person name="Braasch I."/>
            <person name="Chalopin D."/>
            <person name="Volff J.N."/>
            <person name="Lesch K.P."/>
            <person name="Bisazza A."/>
            <person name="Minx P."/>
            <person name="Hillier L."/>
            <person name="Wilson R.K."/>
            <person name="Fuerstenberg S."/>
            <person name="Boore J."/>
            <person name="Searle S."/>
            <person name="Postlethwait J.H."/>
            <person name="Warren W.C."/>
        </authorList>
    </citation>
    <scope>NUCLEOTIDE SEQUENCE [LARGE SCALE GENOMIC DNA]</scope>
    <source>
        <strain evidence="8">JP 163 A</strain>
    </source>
</reference>
<protein>
    <submittedName>
        <fullName evidence="7">Complement C1q B chain</fullName>
    </submittedName>
</protein>
<dbReference type="Gene3D" id="2.60.120.40">
    <property type="match status" value="1"/>
</dbReference>
<dbReference type="Proteomes" id="UP000002852">
    <property type="component" value="Unassembled WGS sequence"/>
</dbReference>
<reference evidence="8" key="1">
    <citation type="submission" date="2012-01" db="EMBL/GenBank/DDBJ databases">
        <authorList>
            <person name="Walter R."/>
            <person name="Schartl M."/>
            <person name="Warren W."/>
        </authorList>
    </citation>
    <scope>NUCLEOTIDE SEQUENCE [LARGE SCALE GENOMIC DNA]</scope>
    <source>
        <strain evidence="8">JP 163 A</strain>
    </source>
</reference>
<reference evidence="7" key="3">
    <citation type="submission" date="2025-08" db="UniProtKB">
        <authorList>
            <consortium name="Ensembl"/>
        </authorList>
    </citation>
    <scope>IDENTIFICATION</scope>
    <source>
        <strain evidence="7">JP 163 A</strain>
    </source>
</reference>
<dbReference type="Ensembl" id="ENSXMAT00000030751.1">
    <property type="protein sequence ID" value="ENSXMAP00000029336.1"/>
    <property type="gene ID" value="ENSXMAG00000028696.1"/>
</dbReference>
<feature type="domain" description="C1q" evidence="6">
    <location>
        <begin position="110"/>
        <end position="245"/>
    </location>
</feature>
<evidence type="ECO:0000313" key="8">
    <source>
        <dbReference type="Proteomes" id="UP000002852"/>
    </source>
</evidence>
<evidence type="ECO:0000256" key="3">
    <source>
        <dbReference type="ARBA" id="ARBA00022530"/>
    </source>
</evidence>
<organism evidence="7 8">
    <name type="scientific">Xiphophorus maculatus</name>
    <name type="common">Southern platyfish</name>
    <name type="synonym">Platypoecilus maculatus</name>
    <dbReference type="NCBI Taxonomy" id="8083"/>
    <lineage>
        <taxon>Eukaryota</taxon>
        <taxon>Metazoa</taxon>
        <taxon>Chordata</taxon>
        <taxon>Craniata</taxon>
        <taxon>Vertebrata</taxon>
        <taxon>Euteleostomi</taxon>
        <taxon>Actinopterygii</taxon>
        <taxon>Neopterygii</taxon>
        <taxon>Teleostei</taxon>
        <taxon>Neoteleostei</taxon>
        <taxon>Acanthomorphata</taxon>
        <taxon>Ovalentaria</taxon>
        <taxon>Atherinomorphae</taxon>
        <taxon>Cyprinodontiformes</taxon>
        <taxon>Poeciliidae</taxon>
        <taxon>Poeciliinae</taxon>
        <taxon>Xiphophorus</taxon>
    </lineage>
</organism>
<proteinExistence type="predicted"/>
<evidence type="ECO:0000259" key="6">
    <source>
        <dbReference type="PROSITE" id="PS50871"/>
    </source>
</evidence>
<evidence type="ECO:0000256" key="1">
    <source>
        <dbReference type="ARBA" id="ARBA00004498"/>
    </source>
</evidence>
<evidence type="ECO:0000256" key="4">
    <source>
        <dbReference type="SAM" id="MobiDB-lite"/>
    </source>
</evidence>
<dbReference type="InParanoid" id="A0A3B5QE89"/>
<dbReference type="InterPro" id="IPR008983">
    <property type="entry name" value="Tumour_necrosis_fac-like_dom"/>
</dbReference>
<feature type="region of interest" description="Disordered" evidence="4">
    <location>
        <begin position="35"/>
        <end position="109"/>
    </location>
</feature>
<keyword evidence="5" id="KW-0732">Signal</keyword>
<name>A0A3B5QE89_XIPMA</name>
<comment type="subcellular location">
    <subcellularLocation>
        <location evidence="1">Secreted</location>
        <location evidence="1">Extracellular space</location>
        <location evidence="1">Extracellular matrix</location>
    </subcellularLocation>
</comment>
<reference evidence="7" key="4">
    <citation type="submission" date="2025-09" db="UniProtKB">
        <authorList>
            <consortium name="Ensembl"/>
        </authorList>
    </citation>
    <scope>IDENTIFICATION</scope>
    <source>
        <strain evidence="7">JP 163 A</strain>
    </source>
</reference>
<dbReference type="GeneTree" id="ENSGT00940000161091"/>
<dbReference type="OMA" id="CDTSEGF"/>
<dbReference type="Pfam" id="PF00386">
    <property type="entry name" value="C1q"/>
    <property type="match status" value="1"/>
</dbReference>
<dbReference type="AlphaFoldDB" id="A0A3B5QE89"/>
<dbReference type="STRING" id="8083.ENSXMAP00000029336"/>
<dbReference type="SMART" id="SM00110">
    <property type="entry name" value="C1Q"/>
    <property type="match status" value="1"/>
</dbReference>
<evidence type="ECO:0000313" key="7">
    <source>
        <dbReference type="Ensembl" id="ENSXMAP00000029336.1"/>
    </source>
</evidence>
<keyword evidence="8" id="KW-1185">Reference proteome</keyword>
<keyword evidence="2" id="KW-0964">Secreted</keyword>
<dbReference type="SUPFAM" id="SSF49842">
    <property type="entry name" value="TNF-like"/>
    <property type="match status" value="1"/>
</dbReference>
<dbReference type="PANTHER" id="PTHR15427:SF43">
    <property type="entry name" value="COMPLEMENT COMPONENT 1, Q SUBCOMPONENT, B CHAIN PRECURSOR"/>
    <property type="match status" value="1"/>
</dbReference>
<dbReference type="PANTHER" id="PTHR15427">
    <property type="entry name" value="EMILIN ELASTIN MICROFIBRIL INTERFACE-LOCATED PROTEIN ELASTIN MICROFIBRIL INTERFACER"/>
    <property type="match status" value="1"/>
</dbReference>